<dbReference type="EMBL" id="JAPHNI010000501">
    <property type="protein sequence ID" value="KAJ8110417.1"/>
    <property type="molecule type" value="Genomic_DNA"/>
</dbReference>
<reference evidence="1" key="1">
    <citation type="submission" date="2022-11" db="EMBL/GenBank/DDBJ databases">
        <title>Genome Sequence of Boeremia exigua.</title>
        <authorList>
            <person name="Buettner E."/>
        </authorList>
    </citation>
    <scope>NUCLEOTIDE SEQUENCE</scope>
    <source>
        <strain evidence="1">CU02</strain>
    </source>
</reference>
<comment type="caution">
    <text evidence="1">The sequence shown here is derived from an EMBL/GenBank/DDBJ whole genome shotgun (WGS) entry which is preliminary data.</text>
</comment>
<evidence type="ECO:0000313" key="1">
    <source>
        <dbReference type="EMBL" id="KAJ8110417.1"/>
    </source>
</evidence>
<dbReference type="Proteomes" id="UP001153331">
    <property type="component" value="Unassembled WGS sequence"/>
</dbReference>
<accession>A0ACC2I504</accession>
<protein>
    <submittedName>
        <fullName evidence="1">Uncharacterized protein</fullName>
    </submittedName>
</protein>
<name>A0ACC2I504_9PLEO</name>
<keyword evidence="2" id="KW-1185">Reference proteome</keyword>
<organism evidence="1 2">
    <name type="scientific">Boeremia exigua</name>
    <dbReference type="NCBI Taxonomy" id="749465"/>
    <lineage>
        <taxon>Eukaryota</taxon>
        <taxon>Fungi</taxon>
        <taxon>Dikarya</taxon>
        <taxon>Ascomycota</taxon>
        <taxon>Pezizomycotina</taxon>
        <taxon>Dothideomycetes</taxon>
        <taxon>Pleosporomycetidae</taxon>
        <taxon>Pleosporales</taxon>
        <taxon>Pleosporineae</taxon>
        <taxon>Didymellaceae</taxon>
        <taxon>Boeremia</taxon>
    </lineage>
</organism>
<evidence type="ECO:0000313" key="2">
    <source>
        <dbReference type="Proteomes" id="UP001153331"/>
    </source>
</evidence>
<proteinExistence type="predicted"/>
<gene>
    <name evidence="1" type="ORF">OPT61_g6737</name>
</gene>
<sequence length="244" mass="25075">MYFASSLLVAGLAGLAQAQSVTPAGFTPPANNKLDLYFNSTMVKLPGQLLAKADTASQPKLAVSSAMANMNETFMFVMLDLDVPPVGGGTTRRVLLHAMNTGFKATQQKIGGSSTLLASTDKGPAPYLPPGPPATDTIPHRYVQLLFQQPADLKVQASDFADTAARFNFDINAFMAKNKISAPTAGNFFTVDGRASATAKGTASASGSGGLPGSTPQPFTGAAEKYGLSPGMAGMLGGLALLVV</sequence>